<evidence type="ECO:0000259" key="1">
    <source>
        <dbReference type="SMART" id="SM00897"/>
    </source>
</evidence>
<dbReference type="Proteomes" id="UP000624709">
    <property type="component" value="Unassembled WGS sequence"/>
</dbReference>
<dbReference type="EMBL" id="BOMS01000180">
    <property type="protein sequence ID" value="GIE73581.1"/>
    <property type="molecule type" value="Genomic_DNA"/>
</dbReference>
<dbReference type="SMART" id="SM00897">
    <property type="entry name" value="FIST"/>
    <property type="match status" value="1"/>
</dbReference>
<organism evidence="3 4">
    <name type="scientific">Actinoplanes palleronii</name>
    <dbReference type="NCBI Taxonomy" id="113570"/>
    <lineage>
        <taxon>Bacteria</taxon>
        <taxon>Bacillati</taxon>
        <taxon>Actinomycetota</taxon>
        <taxon>Actinomycetes</taxon>
        <taxon>Micromonosporales</taxon>
        <taxon>Micromonosporaceae</taxon>
        <taxon>Actinoplanes</taxon>
    </lineage>
</organism>
<reference evidence="3 4" key="1">
    <citation type="submission" date="2021-01" db="EMBL/GenBank/DDBJ databases">
        <title>Whole genome shotgun sequence of Actinoplanes palleronii NBRC 14916.</title>
        <authorList>
            <person name="Komaki H."/>
            <person name="Tamura T."/>
        </authorList>
    </citation>
    <scope>NUCLEOTIDE SEQUENCE [LARGE SCALE GENOMIC DNA]</scope>
    <source>
        <strain evidence="3 4">NBRC 14916</strain>
    </source>
</reference>
<accession>A0ABQ4BSC1</accession>
<protein>
    <submittedName>
        <fullName evidence="3">Histidine kinase</fullName>
    </submittedName>
</protein>
<evidence type="ECO:0000313" key="4">
    <source>
        <dbReference type="Proteomes" id="UP000624709"/>
    </source>
</evidence>
<dbReference type="Pfam" id="PF10442">
    <property type="entry name" value="FIST_C"/>
    <property type="match status" value="1"/>
</dbReference>
<proteinExistence type="predicted"/>
<feature type="domain" description="FIST C-domain" evidence="2">
    <location>
        <begin position="242"/>
        <end position="385"/>
    </location>
</feature>
<dbReference type="SMART" id="SM01204">
    <property type="entry name" value="FIST_C"/>
    <property type="match status" value="1"/>
</dbReference>
<keyword evidence="4" id="KW-1185">Reference proteome</keyword>
<gene>
    <name evidence="3" type="ORF">Apa02nite_096890</name>
</gene>
<feature type="domain" description="FIST" evidence="1">
    <location>
        <begin position="45"/>
        <end position="241"/>
    </location>
</feature>
<dbReference type="InterPro" id="IPR013702">
    <property type="entry name" value="FIST_domain_N"/>
</dbReference>
<dbReference type="PANTHER" id="PTHR40252">
    <property type="entry name" value="BLR0328 PROTEIN"/>
    <property type="match status" value="1"/>
</dbReference>
<keyword evidence="3" id="KW-0418">Kinase</keyword>
<sequence length="402" mass="41784">MVRALRAPREGAIMSERWFGVGRSMLADPAEAGAQACREALGDRRATLLIVFASLEHSTPEMAAAVHAAAGGDVLMIGCSTSGEFTTDGRGAGVVVNALGGDGFAAAVRAVPHDSMDLYAAGETVALAIDDVDAEHRVLLMLGDGRSGDQQEVVRGAYSVSGAQVPLIGGCAGDNVTQTGTFHFFSSGTEVQVLPNAVLGAALGSPTPFGIGMAHGWHRVGEPMVVTRSEGGKIYELDGEPALDVYLRRTGGAADLAADPNTFLQFASVRPLGLARRNSEDVRIIFEADPAERSISGLADTPEGAMVWFMEGEPESVIGAAATAARAAVDAVEGAEPIGLLVFDCCVRPLALGNDRIDLATERLRDEMKPIPFSGFYTNGEIVRQGGAKGMHHLTVAALAVS</sequence>
<dbReference type="PANTHER" id="PTHR40252:SF2">
    <property type="entry name" value="BLR0328 PROTEIN"/>
    <property type="match status" value="1"/>
</dbReference>
<dbReference type="Pfam" id="PF08495">
    <property type="entry name" value="FIST"/>
    <property type="match status" value="1"/>
</dbReference>
<evidence type="ECO:0000313" key="3">
    <source>
        <dbReference type="EMBL" id="GIE73581.1"/>
    </source>
</evidence>
<name>A0ABQ4BSC1_9ACTN</name>
<keyword evidence="3" id="KW-0808">Transferase</keyword>
<dbReference type="InterPro" id="IPR019494">
    <property type="entry name" value="FIST_C"/>
</dbReference>
<dbReference type="GO" id="GO:0016301">
    <property type="term" value="F:kinase activity"/>
    <property type="evidence" value="ECO:0007669"/>
    <property type="project" value="UniProtKB-KW"/>
</dbReference>
<evidence type="ECO:0000259" key="2">
    <source>
        <dbReference type="SMART" id="SM01204"/>
    </source>
</evidence>
<comment type="caution">
    <text evidence="3">The sequence shown here is derived from an EMBL/GenBank/DDBJ whole genome shotgun (WGS) entry which is preliminary data.</text>
</comment>